<feature type="region of interest" description="Disordered" evidence="1">
    <location>
        <begin position="233"/>
        <end position="252"/>
    </location>
</feature>
<feature type="signal peptide" evidence="2">
    <location>
        <begin position="1"/>
        <end position="19"/>
    </location>
</feature>
<evidence type="ECO:0000313" key="3">
    <source>
        <dbReference type="EMBL" id="KAF5350056.1"/>
    </source>
</evidence>
<dbReference type="Proteomes" id="UP000559027">
    <property type="component" value="Unassembled WGS sequence"/>
</dbReference>
<organism evidence="3 4">
    <name type="scientific">Leucocoprinus leucothites</name>
    <dbReference type="NCBI Taxonomy" id="201217"/>
    <lineage>
        <taxon>Eukaryota</taxon>
        <taxon>Fungi</taxon>
        <taxon>Dikarya</taxon>
        <taxon>Basidiomycota</taxon>
        <taxon>Agaricomycotina</taxon>
        <taxon>Agaricomycetes</taxon>
        <taxon>Agaricomycetidae</taxon>
        <taxon>Agaricales</taxon>
        <taxon>Agaricineae</taxon>
        <taxon>Agaricaceae</taxon>
        <taxon>Leucocoprinus</taxon>
    </lineage>
</organism>
<dbReference type="EMBL" id="JAACJO010000015">
    <property type="protein sequence ID" value="KAF5350056.1"/>
    <property type="molecule type" value="Genomic_DNA"/>
</dbReference>
<reference evidence="3 4" key="1">
    <citation type="journal article" date="2020" name="ISME J.">
        <title>Uncovering the hidden diversity of litter-decomposition mechanisms in mushroom-forming fungi.</title>
        <authorList>
            <person name="Floudas D."/>
            <person name="Bentzer J."/>
            <person name="Ahren D."/>
            <person name="Johansson T."/>
            <person name="Persson P."/>
            <person name="Tunlid A."/>
        </authorList>
    </citation>
    <scope>NUCLEOTIDE SEQUENCE [LARGE SCALE GENOMIC DNA]</scope>
    <source>
        <strain evidence="3 4">CBS 146.42</strain>
    </source>
</reference>
<keyword evidence="2" id="KW-0732">Signal</keyword>
<evidence type="ECO:0008006" key="5">
    <source>
        <dbReference type="Google" id="ProtNLM"/>
    </source>
</evidence>
<evidence type="ECO:0000256" key="2">
    <source>
        <dbReference type="SAM" id="SignalP"/>
    </source>
</evidence>
<dbReference type="AlphaFoldDB" id="A0A8H5CZN6"/>
<feature type="chain" id="PRO_5034447267" description="Carbohydrate-binding module family 19 domain-containing protein" evidence="2">
    <location>
        <begin position="20"/>
        <end position="375"/>
    </location>
</feature>
<proteinExistence type="predicted"/>
<evidence type="ECO:0000313" key="4">
    <source>
        <dbReference type="Proteomes" id="UP000559027"/>
    </source>
</evidence>
<sequence length="375" mass="35737">MFKLTAIFVLSALACLTAAAPLEKRIAQNTIDSKTAWEAACNKAGGGAQCNTIAVTAASKLLAAAGPCEQQDSGDAMIDLAKTLNNDPEMIRLAQLFVQQPRNAPDSLQVPYCQVAPKNAELNGLFHCQFAGSKFPNFSGDQTGNIPLGLNAPVNPPGACPAKPDGPVPDGVQLNTLVQDPGASGAVGTGNAGAGAGAGSGTGAAAGNTGATGAANGGATGSANGGATGSANGGATGGAAKGGATGAANGGATGSANTGATGAANNGANGGAAGNAKPTATSGAAGGNFKKQNGVDAQAQNQKFASLTANSPCTDGDNACVGDSFAQCVGGKFALTPCAGGTICAALPLVNSPGTSVTCTTAADRDARIATALSS</sequence>
<protein>
    <recommendedName>
        <fullName evidence="5">Carbohydrate-binding module family 19 domain-containing protein</fullName>
    </recommendedName>
</protein>
<comment type="caution">
    <text evidence="3">The sequence shown here is derived from an EMBL/GenBank/DDBJ whole genome shotgun (WGS) entry which is preliminary data.</text>
</comment>
<dbReference type="PROSITE" id="PS51257">
    <property type="entry name" value="PROKAR_LIPOPROTEIN"/>
    <property type="match status" value="1"/>
</dbReference>
<feature type="region of interest" description="Disordered" evidence="1">
    <location>
        <begin position="156"/>
        <end position="186"/>
    </location>
</feature>
<name>A0A8H5CZN6_9AGAR</name>
<gene>
    <name evidence="3" type="ORF">D9756_009296</name>
</gene>
<feature type="compositionally biased region" description="Pro residues" evidence="1">
    <location>
        <begin position="156"/>
        <end position="167"/>
    </location>
</feature>
<keyword evidence="4" id="KW-1185">Reference proteome</keyword>
<accession>A0A8H5CZN6</accession>
<evidence type="ECO:0000256" key="1">
    <source>
        <dbReference type="SAM" id="MobiDB-lite"/>
    </source>
</evidence>
<dbReference type="OrthoDB" id="2362516at2759"/>